<sequence>MTTPSERWFNRMNKLFVENKLEENPTLKLKYDKRYSKFKDFCFNVMDKFGWQDIEDIQREFDNETFYGLRFQRLSEKNIKKWKKISKVVFERDKYTCRYCKKVGGILEVDHVIPFSKGGTDDLDNLVTSCRTCNRQKKNKTVEEFINWRKLNE</sequence>
<keyword evidence="2" id="KW-0255">Endonuclease</keyword>
<evidence type="ECO:0000259" key="1">
    <source>
        <dbReference type="SMART" id="SM00507"/>
    </source>
</evidence>
<dbReference type="SMART" id="SM00507">
    <property type="entry name" value="HNHc"/>
    <property type="match status" value="1"/>
</dbReference>
<dbReference type="CDD" id="cd00085">
    <property type="entry name" value="HNHc"/>
    <property type="match status" value="1"/>
</dbReference>
<dbReference type="PANTHER" id="PTHR33877">
    <property type="entry name" value="SLL1193 PROTEIN"/>
    <property type="match status" value="1"/>
</dbReference>
<feature type="domain" description="HNH nuclease" evidence="1">
    <location>
        <begin position="84"/>
        <end position="135"/>
    </location>
</feature>
<keyword evidence="2" id="KW-0540">Nuclease</keyword>
<keyword evidence="2" id="KW-0378">Hydrolase</keyword>
<name>A0A1I4IL81_9LACT</name>
<dbReference type="EMBL" id="FOTJ01000017">
    <property type="protein sequence ID" value="SFL55054.1"/>
    <property type="molecule type" value="Genomic_DNA"/>
</dbReference>
<dbReference type="Gene3D" id="1.10.30.50">
    <property type="match status" value="1"/>
</dbReference>
<dbReference type="InterPro" id="IPR003615">
    <property type="entry name" value="HNH_nuc"/>
</dbReference>
<dbReference type="InterPro" id="IPR002711">
    <property type="entry name" value="HNH"/>
</dbReference>
<organism evidence="2 3">
    <name type="scientific">Lactococcus garvieae</name>
    <dbReference type="NCBI Taxonomy" id="1363"/>
    <lineage>
        <taxon>Bacteria</taxon>
        <taxon>Bacillati</taxon>
        <taxon>Bacillota</taxon>
        <taxon>Bacilli</taxon>
        <taxon>Lactobacillales</taxon>
        <taxon>Streptococcaceae</taxon>
        <taxon>Lactococcus</taxon>
    </lineage>
</organism>
<dbReference type="Proteomes" id="UP000181969">
    <property type="component" value="Unassembled WGS sequence"/>
</dbReference>
<dbReference type="RefSeq" id="WP_074751881.1">
    <property type="nucleotide sequence ID" value="NZ_FOTJ01000017.1"/>
</dbReference>
<dbReference type="Pfam" id="PF01844">
    <property type="entry name" value="HNH"/>
    <property type="match status" value="1"/>
</dbReference>
<accession>A0A1I4IL81</accession>
<gene>
    <name evidence="2" type="ORF">SAMN05216438_11737</name>
</gene>
<dbReference type="GO" id="GO:0004519">
    <property type="term" value="F:endonuclease activity"/>
    <property type="evidence" value="ECO:0007669"/>
    <property type="project" value="UniProtKB-KW"/>
</dbReference>
<dbReference type="GO" id="GO:0008270">
    <property type="term" value="F:zinc ion binding"/>
    <property type="evidence" value="ECO:0007669"/>
    <property type="project" value="InterPro"/>
</dbReference>
<reference evidence="2 3" key="1">
    <citation type="submission" date="2016-10" db="EMBL/GenBank/DDBJ databases">
        <authorList>
            <person name="de Groot N.N."/>
        </authorList>
    </citation>
    <scope>NUCLEOTIDE SEQUENCE [LARGE SCALE GENOMIC DNA]</scope>
    <source>
        <strain evidence="2 3">M79</strain>
    </source>
</reference>
<proteinExistence type="predicted"/>
<dbReference type="AlphaFoldDB" id="A0A1I4IL81"/>
<evidence type="ECO:0000313" key="3">
    <source>
        <dbReference type="Proteomes" id="UP000181969"/>
    </source>
</evidence>
<dbReference type="PANTHER" id="PTHR33877:SF2">
    <property type="entry name" value="OS07G0170200 PROTEIN"/>
    <property type="match status" value="1"/>
</dbReference>
<evidence type="ECO:0000313" key="2">
    <source>
        <dbReference type="EMBL" id="SFL55054.1"/>
    </source>
</evidence>
<dbReference type="GO" id="GO:0003676">
    <property type="term" value="F:nucleic acid binding"/>
    <property type="evidence" value="ECO:0007669"/>
    <property type="project" value="InterPro"/>
</dbReference>
<dbReference type="InterPro" id="IPR052892">
    <property type="entry name" value="NA-targeting_endonuclease"/>
</dbReference>
<protein>
    <submittedName>
        <fullName evidence="2">HNH endonuclease</fullName>
    </submittedName>
</protein>